<keyword evidence="3" id="KW-0812">Transmembrane</keyword>
<sequence>MKGKWLPLGLYNIISSYFLTPLLAWSFGAELSENSLVRMANFLTAIRLLLTIPVAWGIAVADLLTGLTLFSFILLALLTDYFDGIVARATKTASTRGQLFDHGTDFIFVTGGLIGCVYAGIINPYLPALIVVAFSQYVLDSYFLFRQKDLKMSFLGRWNGIFYFIPLITVAFSRLDLGQDFTDLMEQITAIIAWLLLASTIASIIDRSLAPRRHIGH</sequence>
<keyword evidence="1 2" id="KW-0808">Transferase</keyword>
<comment type="caution">
    <text evidence="4">The sequence shown here is derived from an EMBL/GenBank/DDBJ whole genome shotgun (WGS) entry which is preliminary data.</text>
</comment>
<reference evidence="4 5" key="1">
    <citation type="submission" date="2017-08" db="EMBL/GenBank/DDBJ databases">
        <title>Fine stratification of microbial communities through a metagenomic profile of the photic zone.</title>
        <authorList>
            <person name="Haro-Moreno J.M."/>
            <person name="Lopez-Perez M."/>
            <person name="De La Torre J."/>
            <person name="Picazo A."/>
            <person name="Camacho A."/>
            <person name="Rodriguez-Valera F."/>
        </authorList>
    </citation>
    <scope>NUCLEOTIDE SEQUENCE [LARGE SCALE GENOMIC DNA]</scope>
    <source>
        <strain evidence="4">MED-G28</strain>
    </source>
</reference>
<dbReference type="GO" id="GO:0008654">
    <property type="term" value="P:phospholipid biosynthetic process"/>
    <property type="evidence" value="ECO:0007669"/>
    <property type="project" value="InterPro"/>
</dbReference>
<evidence type="ECO:0000313" key="5">
    <source>
        <dbReference type="Proteomes" id="UP000219329"/>
    </source>
</evidence>
<gene>
    <name evidence="4" type="ORF">CNF02_05370</name>
</gene>
<dbReference type="InterPro" id="IPR048254">
    <property type="entry name" value="CDP_ALCOHOL_P_TRANSF_CS"/>
</dbReference>
<feature type="transmembrane region" description="Helical" evidence="3">
    <location>
        <begin position="103"/>
        <end position="122"/>
    </location>
</feature>
<evidence type="ECO:0000313" key="4">
    <source>
        <dbReference type="EMBL" id="PDH34226.1"/>
    </source>
</evidence>
<dbReference type="AlphaFoldDB" id="A0A2A5WDL2"/>
<feature type="transmembrane region" description="Helical" evidence="3">
    <location>
        <begin position="6"/>
        <end position="27"/>
    </location>
</feature>
<dbReference type="Proteomes" id="UP000219329">
    <property type="component" value="Unassembled WGS sequence"/>
</dbReference>
<keyword evidence="3" id="KW-0472">Membrane</keyword>
<keyword evidence="3" id="KW-1133">Transmembrane helix</keyword>
<feature type="transmembrane region" description="Helical" evidence="3">
    <location>
        <begin position="128"/>
        <end position="145"/>
    </location>
</feature>
<dbReference type="Pfam" id="PF01066">
    <property type="entry name" value="CDP-OH_P_transf"/>
    <property type="match status" value="1"/>
</dbReference>
<protein>
    <recommendedName>
        <fullName evidence="6">CDP-alcohol phosphatidyltransferase</fullName>
    </recommendedName>
</protein>
<dbReference type="EMBL" id="NTJZ01000004">
    <property type="protein sequence ID" value="PDH34226.1"/>
    <property type="molecule type" value="Genomic_DNA"/>
</dbReference>
<feature type="transmembrane region" description="Helical" evidence="3">
    <location>
        <begin position="187"/>
        <end position="205"/>
    </location>
</feature>
<evidence type="ECO:0008006" key="6">
    <source>
        <dbReference type="Google" id="ProtNLM"/>
    </source>
</evidence>
<dbReference type="PROSITE" id="PS00379">
    <property type="entry name" value="CDP_ALCOHOL_P_TRANSF"/>
    <property type="match status" value="1"/>
</dbReference>
<proteinExistence type="inferred from homology"/>
<name>A0A2A5WDL2_9GAMM</name>
<feature type="transmembrane region" description="Helical" evidence="3">
    <location>
        <begin position="64"/>
        <end position="82"/>
    </location>
</feature>
<evidence type="ECO:0000256" key="2">
    <source>
        <dbReference type="RuleBase" id="RU003750"/>
    </source>
</evidence>
<accession>A0A2A5WDL2</accession>
<dbReference type="InterPro" id="IPR043130">
    <property type="entry name" value="CDP-OH_PTrfase_TM_dom"/>
</dbReference>
<evidence type="ECO:0000256" key="3">
    <source>
        <dbReference type="SAM" id="Phobius"/>
    </source>
</evidence>
<feature type="transmembrane region" description="Helical" evidence="3">
    <location>
        <begin position="157"/>
        <end position="175"/>
    </location>
</feature>
<dbReference type="GO" id="GO:0016780">
    <property type="term" value="F:phosphotransferase activity, for other substituted phosphate groups"/>
    <property type="evidence" value="ECO:0007669"/>
    <property type="project" value="InterPro"/>
</dbReference>
<comment type="similarity">
    <text evidence="2">Belongs to the CDP-alcohol phosphatidyltransferase class-I family.</text>
</comment>
<dbReference type="GO" id="GO:0016020">
    <property type="term" value="C:membrane"/>
    <property type="evidence" value="ECO:0007669"/>
    <property type="project" value="InterPro"/>
</dbReference>
<evidence type="ECO:0000256" key="1">
    <source>
        <dbReference type="ARBA" id="ARBA00022679"/>
    </source>
</evidence>
<organism evidence="4 5">
    <name type="scientific">OM182 bacterium MED-G28</name>
    <dbReference type="NCBI Taxonomy" id="1986256"/>
    <lineage>
        <taxon>Bacteria</taxon>
        <taxon>Pseudomonadati</taxon>
        <taxon>Pseudomonadota</taxon>
        <taxon>Gammaproteobacteria</taxon>
        <taxon>OMG group</taxon>
        <taxon>OM182 clade</taxon>
    </lineage>
</organism>
<dbReference type="InterPro" id="IPR000462">
    <property type="entry name" value="CDP-OH_P_trans"/>
</dbReference>
<dbReference type="Gene3D" id="1.20.120.1760">
    <property type="match status" value="1"/>
</dbReference>